<dbReference type="PANTHER" id="PTHR43532">
    <property type="entry name" value="GLUCOSE-1-PHOSPHATE THYMIDYLYLTRANSFERASE"/>
    <property type="match status" value="1"/>
</dbReference>
<dbReference type="Gene3D" id="3.90.550.10">
    <property type="entry name" value="Spore Coat Polysaccharide Biosynthesis Protein SpsA, Chain A"/>
    <property type="match status" value="1"/>
</dbReference>
<dbReference type="EC" id="2.7.7.24" evidence="3"/>
<keyword evidence="7" id="KW-0460">Magnesium</keyword>
<evidence type="ECO:0000259" key="9">
    <source>
        <dbReference type="Pfam" id="PF00483"/>
    </source>
</evidence>
<name>A0A3B1D0R6_9ZZZZ</name>
<dbReference type="SUPFAM" id="SSF53448">
    <property type="entry name" value="Nucleotide-diphospho-sugar transferases"/>
    <property type="match status" value="1"/>
</dbReference>
<dbReference type="GO" id="GO:0046872">
    <property type="term" value="F:metal ion binding"/>
    <property type="evidence" value="ECO:0007669"/>
    <property type="project" value="UniProtKB-KW"/>
</dbReference>
<keyword evidence="5 10" id="KW-0548">Nucleotidyltransferase</keyword>
<dbReference type="InterPro" id="IPR005907">
    <property type="entry name" value="G1P_thy_trans_s"/>
</dbReference>
<evidence type="ECO:0000256" key="5">
    <source>
        <dbReference type="ARBA" id="ARBA00022695"/>
    </source>
</evidence>
<accession>A0A3B1D0R6</accession>
<dbReference type="EMBL" id="UOGJ01000071">
    <property type="protein sequence ID" value="VAX35709.1"/>
    <property type="molecule type" value="Genomic_DNA"/>
</dbReference>
<evidence type="ECO:0000256" key="6">
    <source>
        <dbReference type="ARBA" id="ARBA00022723"/>
    </source>
</evidence>
<sequence>MRGVLLAGGSAQRLRPLTKVTNKHLLPVYKKPMIYYPLETLLKAGIKDILIVTGGEHVGDFFRLLGSGREWGARFSYEIQEGSGGTGAALLLAENFVHDEEFMVILGDNVVSEDVGKFVKQFQKEKNKFKAKILVAKVKDPQKYGVVEFKNKKIINIIEKPKKPKSNYVNTGLWMFQPEVFSLLKKLKKSPRGEYEVTDILAHYVKQQQLSYSILKSTWTDAGSFESLYNATVLMKKLEDKQKKS</sequence>
<dbReference type="InterPro" id="IPR029044">
    <property type="entry name" value="Nucleotide-diphossugar_trans"/>
</dbReference>
<dbReference type="PANTHER" id="PTHR43532:SF1">
    <property type="entry name" value="GLUCOSE-1-PHOSPHATE THYMIDYLYLTRANSFERASE 1"/>
    <property type="match status" value="1"/>
</dbReference>
<evidence type="ECO:0000256" key="7">
    <source>
        <dbReference type="ARBA" id="ARBA00022842"/>
    </source>
</evidence>
<dbReference type="InterPro" id="IPR005835">
    <property type="entry name" value="NTP_transferase_dom"/>
</dbReference>
<evidence type="ECO:0000313" key="10">
    <source>
        <dbReference type="EMBL" id="VAX35709.1"/>
    </source>
</evidence>
<reference evidence="10" key="1">
    <citation type="submission" date="2018-06" db="EMBL/GenBank/DDBJ databases">
        <authorList>
            <person name="Zhirakovskaya E."/>
        </authorList>
    </citation>
    <scope>NUCLEOTIDE SEQUENCE</scope>
</reference>
<dbReference type="Pfam" id="PF00483">
    <property type="entry name" value="NTP_transferase"/>
    <property type="match status" value="1"/>
</dbReference>
<comment type="catalytic activity">
    <reaction evidence="8">
        <text>dTTP + alpha-D-glucose 1-phosphate + H(+) = dTDP-alpha-D-glucose + diphosphate</text>
        <dbReference type="Rhea" id="RHEA:15225"/>
        <dbReference type="ChEBI" id="CHEBI:15378"/>
        <dbReference type="ChEBI" id="CHEBI:33019"/>
        <dbReference type="ChEBI" id="CHEBI:37568"/>
        <dbReference type="ChEBI" id="CHEBI:57477"/>
        <dbReference type="ChEBI" id="CHEBI:58601"/>
        <dbReference type="EC" id="2.7.7.24"/>
    </reaction>
</comment>
<comment type="cofactor">
    <cofactor evidence="1">
        <name>Mg(2+)</name>
        <dbReference type="ChEBI" id="CHEBI:18420"/>
    </cofactor>
</comment>
<evidence type="ECO:0000256" key="2">
    <source>
        <dbReference type="ARBA" id="ARBA00010480"/>
    </source>
</evidence>
<dbReference type="AlphaFoldDB" id="A0A3B1D0R6"/>
<evidence type="ECO:0000256" key="1">
    <source>
        <dbReference type="ARBA" id="ARBA00001946"/>
    </source>
</evidence>
<comment type="similarity">
    <text evidence="2">Belongs to the glucose-1-phosphate thymidylyltransferase family.</text>
</comment>
<keyword evidence="4 10" id="KW-0808">Transferase</keyword>
<dbReference type="GO" id="GO:0008879">
    <property type="term" value="F:glucose-1-phosphate thymidylyltransferase activity"/>
    <property type="evidence" value="ECO:0007669"/>
    <property type="project" value="UniProtKB-EC"/>
</dbReference>
<proteinExistence type="inferred from homology"/>
<evidence type="ECO:0000256" key="4">
    <source>
        <dbReference type="ARBA" id="ARBA00022679"/>
    </source>
</evidence>
<organism evidence="10">
    <name type="scientific">hydrothermal vent metagenome</name>
    <dbReference type="NCBI Taxonomy" id="652676"/>
    <lineage>
        <taxon>unclassified sequences</taxon>
        <taxon>metagenomes</taxon>
        <taxon>ecological metagenomes</taxon>
    </lineage>
</organism>
<feature type="domain" description="Nucleotidyl transferase" evidence="9">
    <location>
        <begin position="3"/>
        <end position="233"/>
    </location>
</feature>
<evidence type="ECO:0000256" key="8">
    <source>
        <dbReference type="ARBA" id="ARBA00049336"/>
    </source>
</evidence>
<gene>
    <name evidence="10" type="ORF">MNBD_UNCLBAC01-511</name>
</gene>
<evidence type="ECO:0000256" key="3">
    <source>
        <dbReference type="ARBA" id="ARBA00012461"/>
    </source>
</evidence>
<protein>
    <recommendedName>
        <fullName evidence="3">glucose-1-phosphate thymidylyltransferase</fullName>
        <ecNumber evidence="3">2.7.7.24</ecNumber>
    </recommendedName>
</protein>
<keyword evidence="6" id="KW-0479">Metal-binding</keyword>